<evidence type="ECO:0000313" key="8">
    <source>
        <dbReference type="Proteomes" id="UP001285908"/>
    </source>
</evidence>
<feature type="region of interest" description="Disordered" evidence="4">
    <location>
        <begin position="949"/>
        <end position="972"/>
    </location>
</feature>
<dbReference type="GeneID" id="87869564"/>
<feature type="compositionally biased region" description="Low complexity" evidence="4">
    <location>
        <begin position="949"/>
        <end position="961"/>
    </location>
</feature>
<dbReference type="InterPro" id="IPR037593">
    <property type="entry name" value="MIOS/Sea4"/>
</dbReference>
<dbReference type="PANTHER" id="PTHR16453">
    <property type="entry name" value="WD40 DOMAIN-CONTAINING PROTEIN MIO FAMILY MEMBER"/>
    <property type="match status" value="1"/>
</dbReference>
<dbReference type="Gene3D" id="2.130.10.10">
    <property type="entry name" value="YVTN repeat-like/Quinoprotein amine dehydrogenase"/>
    <property type="match status" value="1"/>
</dbReference>
<feature type="region of interest" description="Disordered" evidence="4">
    <location>
        <begin position="1000"/>
        <end position="1047"/>
    </location>
</feature>
<feature type="domain" description="GATOR2 complex protein MIO zinc-ribbon like" evidence="5">
    <location>
        <begin position="1143"/>
        <end position="1189"/>
    </location>
</feature>
<evidence type="ECO:0000259" key="5">
    <source>
        <dbReference type="Pfam" id="PF17034"/>
    </source>
</evidence>
<dbReference type="EMBL" id="JAULSX010000003">
    <property type="protein sequence ID" value="KAK3494698.1"/>
    <property type="molecule type" value="Genomic_DNA"/>
</dbReference>
<evidence type="ECO:0000256" key="2">
    <source>
        <dbReference type="ARBA" id="ARBA00022574"/>
    </source>
</evidence>
<gene>
    <name evidence="7" type="ORF">B0T23DRAFT_115297</name>
</gene>
<organism evidence="7 8">
    <name type="scientific">Neurospora hispaniola</name>
    <dbReference type="NCBI Taxonomy" id="588809"/>
    <lineage>
        <taxon>Eukaryota</taxon>
        <taxon>Fungi</taxon>
        <taxon>Dikarya</taxon>
        <taxon>Ascomycota</taxon>
        <taxon>Pezizomycotina</taxon>
        <taxon>Sordariomycetes</taxon>
        <taxon>Sordariomycetidae</taxon>
        <taxon>Sordariales</taxon>
        <taxon>Sordariaceae</taxon>
        <taxon>Neurospora</taxon>
    </lineage>
</organism>
<evidence type="ECO:0000256" key="4">
    <source>
        <dbReference type="SAM" id="MobiDB-lite"/>
    </source>
</evidence>
<dbReference type="GO" id="GO:0005737">
    <property type="term" value="C:cytoplasm"/>
    <property type="evidence" value="ECO:0007669"/>
    <property type="project" value="TreeGrafter"/>
</dbReference>
<dbReference type="FunFam" id="2.130.10.10:FF:001167">
    <property type="entry name" value="Uncharacterized protein"/>
    <property type="match status" value="1"/>
</dbReference>
<protein>
    <submittedName>
        <fullName evidence="7">Uncharacterized protein</fullName>
    </submittedName>
</protein>
<dbReference type="RefSeq" id="XP_062694127.1">
    <property type="nucleotide sequence ID" value="XM_062831942.1"/>
</dbReference>
<dbReference type="Pfam" id="PF21719">
    <property type="entry name" value="MIOS_a-sol"/>
    <property type="match status" value="1"/>
</dbReference>
<evidence type="ECO:0000256" key="1">
    <source>
        <dbReference type="ARBA" id="ARBA00009713"/>
    </source>
</evidence>
<proteinExistence type="inferred from homology"/>
<reference evidence="7 8" key="1">
    <citation type="journal article" date="2023" name="Mol. Phylogenet. Evol.">
        <title>Genome-scale phylogeny and comparative genomics of the fungal order Sordariales.</title>
        <authorList>
            <person name="Hensen N."/>
            <person name="Bonometti L."/>
            <person name="Westerberg I."/>
            <person name="Brannstrom I.O."/>
            <person name="Guillou S."/>
            <person name="Cros-Aarteil S."/>
            <person name="Calhoun S."/>
            <person name="Haridas S."/>
            <person name="Kuo A."/>
            <person name="Mondo S."/>
            <person name="Pangilinan J."/>
            <person name="Riley R."/>
            <person name="LaButti K."/>
            <person name="Andreopoulos B."/>
            <person name="Lipzen A."/>
            <person name="Chen C."/>
            <person name="Yan M."/>
            <person name="Daum C."/>
            <person name="Ng V."/>
            <person name="Clum A."/>
            <person name="Steindorff A."/>
            <person name="Ohm R.A."/>
            <person name="Martin F."/>
            <person name="Silar P."/>
            <person name="Natvig D.O."/>
            <person name="Lalanne C."/>
            <person name="Gautier V."/>
            <person name="Ament-Velasquez S.L."/>
            <person name="Kruys A."/>
            <person name="Hutchinson M.I."/>
            <person name="Powell A.J."/>
            <person name="Barry K."/>
            <person name="Miller A.N."/>
            <person name="Grigoriev I.V."/>
            <person name="Debuchy R."/>
            <person name="Gladieux P."/>
            <person name="Hiltunen Thoren M."/>
            <person name="Johannesson H."/>
        </authorList>
    </citation>
    <scope>NUCLEOTIDE SEQUENCE [LARGE SCALE GENOMIC DNA]</scope>
    <source>
        <strain evidence="7 8">FGSC 10403</strain>
    </source>
</reference>
<sequence>MDRPEPGLIRWSPNAGRDLFLHINLQHHVVQLHEPTGFARKGKFESRTLGKYDELPPLTTFDWSPSVPGLVAVGTSTGVVNILRVDDNSNAVLDLNLKMSRTCQAVAFSTAGKLAVALDRVRSDNCLYIWDVNRLSTMDTNAHGFSSVVPFTDPIDRLEPSVSVSSVRFFEDNPNVLVAGIKGQGLRIHDLREQSHSSVVHFPTKCCNNLAIDYADQNYFASSALDQPGVMVWDRRATHRQVARPSYNEAVKDDDLPWGGALRLEKAVRVLTQDPAQDTNTSYIRSIRFCRDKPGMLGVLSRAGQLRILDTRHEYVEPSDQFENSPELLEVARSYEMDPFYLDNTRHKHEKIVSFDWITMPSPIAQARMLVLRKNGNFDVLEKPSFTSEYPFKLIPWQAPHRGLEGKEPPEDSSYPWLPGEQKTHNVLERISYHQTMDFEIPQTQEILGPFLTEKALANKQLFGPDKANLTAVVEDAMQSDVYTDLIGPDGFNRISDLKFPEGYSTTAPIAEKLAALRMTVGGRSPNGLNTRGEPLGQLERHEDLLMKLMDRSNFPREAQVILDHTMIFRAKEGYLFNYRRNQQIVADDPWLQDMWAWITGADEAASDGGMMSHPLDLSYMGVYALWTNDLGSKPQARLSDHSHAPDQAGWERCLNAINKKLGLPKFDGVDTKRPHHREMCLEMCKWGRNYDADLIDGQSTSSLSKDASVWHTMAAAQALFRGDTRGAVQVLKQASTDHPELLFVSLALQLVGNVTQEGDRMNKNNAVKEALDFDERVASKTDPYLRAISSIIATGDWLTIANQRSLPLRDRVYVAVRYLPDDALTVWLRAETEAAMEAGNIEGIVLTGITDPLVDILARYVSKFGDFQTATLALSICSPCFIDDVRAAAFRTAYRAYLQRHHAFFLRAKFDVESTKRSKHQGRPTLRPPGRQIALRCVYCDASTSLHTHNNSSSTSSNTNGHLPGNASPSIPSFMVQHAAAQQAQAQAQAQATAAAAAAAQQQPTSGTSGSGGGGVTTSNIPIPPPPPPPDALQLPPAAAAAQSSKNPFTEKMVQAGISCPNCKRHLPRCVVCLEIVGMPRSDLPGSGGTEGTGTMGRGGPGGSGTAVGGGYGGGGAGIQAGGTMGSLHHGGDHLYHQMSAVDMTNKMAARFPTFCLQCEHVLHLDHAREWFARHQECPVPECRCKCNFRANPELRYR</sequence>
<feature type="domain" description="MIOS-like alpha-solenoid" evidence="6">
    <location>
        <begin position="569"/>
        <end position="819"/>
    </location>
</feature>
<evidence type="ECO:0000313" key="7">
    <source>
        <dbReference type="EMBL" id="KAK3494698.1"/>
    </source>
</evidence>
<comment type="caution">
    <text evidence="7">The sequence shown here is derived from an EMBL/GenBank/DDBJ whole genome shotgun (WGS) entry which is preliminary data.</text>
</comment>
<dbReference type="GO" id="GO:1904263">
    <property type="term" value="P:positive regulation of TORC1 signaling"/>
    <property type="evidence" value="ECO:0007669"/>
    <property type="project" value="TreeGrafter"/>
</dbReference>
<dbReference type="InterPro" id="IPR049092">
    <property type="entry name" value="MIOS_a-sol"/>
</dbReference>
<keyword evidence="2" id="KW-0853">WD repeat</keyword>
<dbReference type="SUPFAM" id="SSF50978">
    <property type="entry name" value="WD40 repeat-like"/>
    <property type="match status" value="1"/>
</dbReference>
<dbReference type="AlphaFoldDB" id="A0AAJ0MSG4"/>
<keyword evidence="3" id="KW-0677">Repeat</keyword>
<keyword evidence="8" id="KW-1185">Reference proteome</keyword>
<feature type="compositionally biased region" description="Low complexity" evidence="4">
    <location>
        <begin position="1000"/>
        <end position="1009"/>
    </location>
</feature>
<dbReference type="PANTHER" id="PTHR16453:SF9">
    <property type="entry name" value="GATOR COMPLEX PROTEIN MIOS"/>
    <property type="match status" value="1"/>
</dbReference>
<comment type="similarity">
    <text evidence="1">Belongs to the WD repeat mio family.</text>
</comment>
<dbReference type="Pfam" id="PF17034">
    <property type="entry name" value="zinc_ribbon_16"/>
    <property type="match status" value="1"/>
</dbReference>
<dbReference type="InterPro" id="IPR036322">
    <property type="entry name" value="WD40_repeat_dom_sf"/>
</dbReference>
<dbReference type="Proteomes" id="UP001285908">
    <property type="component" value="Unassembled WGS sequence"/>
</dbReference>
<evidence type="ECO:0000259" key="6">
    <source>
        <dbReference type="Pfam" id="PF21719"/>
    </source>
</evidence>
<dbReference type="InterPro" id="IPR015943">
    <property type="entry name" value="WD40/YVTN_repeat-like_dom_sf"/>
</dbReference>
<dbReference type="InterPro" id="IPR031488">
    <property type="entry name" value="Zn_ribbon_mio"/>
</dbReference>
<accession>A0AAJ0MSG4</accession>
<name>A0AAJ0MSG4_9PEZI</name>
<feature type="compositionally biased region" description="Low complexity" evidence="4">
    <location>
        <begin position="1033"/>
        <end position="1044"/>
    </location>
</feature>
<evidence type="ECO:0000256" key="3">
    <source>
        <dbReference type="ARBA" id="ARBA00022737"/>
    </source>
</evidence>
<feature type="compositionally biased region" description="Pro residues" evidence="4">
    <location>
        <begin position="1023"/>
        <end position="1032"/>
    </location>
</feature>